<proteinExistence type="predicted"/>
<feature type="chain" id="PRO_5017247487" description="Secreted protein" evidence="2">
    <location>
        <begin position="31"/>
        <end position="258"/>
    </location>
</feature>
<sequence length="258" mass="25750">MNGWTLSRRAFAVAALTATAALGASTTATADQPKTPAELGIDQLTQAAGDNVAAKTAVADIAQASHLVTAAKLENVLFTPFAYQAPTLGCGFNMPFSLTQAMAVTGIATQNGTVSLPGGVVSFQVMAQQNGFPLASGLSVAWLNVNNGRSGLAPLDDQTEYNLPALSKSADTGPGTVIASLWGTIDYPQARCVVLPTVGLFTVSDIPPAQSPAPDPAAPGTSTTPTTPVAPSTPAQAPDAAAPTPAQAPDAGSGAPAN</sequence>
<dbReference type="OrthoDB" id="4483072at2"/>
<accession>A0A386Z4G0</accession>
<feature type="signal peptide" evidence="2">
    <location>
        <begin position="1"/>
        <end position="30"/>
    </location>
</feature>
<dbReference type="AlphaFoldDB" id="A0A386Z4G0"/>
<organism evidence="3 4">
    <name type="scientific">Nocardia yunnanensis</name>
    <dbReference type="NCBI Taxonomy" id="2382165"/>
    <lineage>
        <taxon>Bacteria</taxon>
        <taxon>Bacillati</taxon>
        <taxon>Actinomycetota</taxon>
        <taxon>Actinomycetes</taxon>
        <taxon>Mycobacteriales</taxon>
        <taxon>Nocardiaceae</taxon>
        <taxon>Nocardia</taxon>
    </lineage>
</organism>
<reference evidence="3 4" key="1">
    <citation type="submission" date="2018-09" db="EMBL/GenBank/DDBJ databases">
        <title>Nocardia yunnanensis sp. nov., an actinomycete isolated from a soil sample.</title>
        <authorList>
            <person name="Zhang J."/>
        </authorList>
    </citation>
    <scope>NUCLEOTIDE SEQUENCE [LARGE SCALE GENOMIC DNA]</scope>
    <source>
        <strain evidence="3 4">CFHS0054</strain>
    </source>
</reference>
<protein>
    <recommendedName>
        <fullName evidence="5">Secreted protein</fullName>
    </recommendedName>
</protein>
<dbReference type="KEGG" id="nyu:D7D52_00885"/>
<evidence type="ECO:0008006" key="5">
    <source>
        <dbReference type="Google" id="ProtNLM"/>
    </source>
</evidence>
<gene>
    <name evidence="3" type="ORF">D7D52_00885</name>
</gene>
<dbReference type="InterPro" id="IPR006311">
    <property type="entry name" value="TAT_signal"/>
</dbReference>
<evidence type="ECO:0000256" key="1">
    <source>
        <dbReference type="SAM" id="MobiDB-lite"/>
    </source>
</evidence>
<feature type="region of interest" description="Disordered" evidence="1">
    <location>
        <begin position="209"/>
        <end position="258"/>
    </location>
</feature>
<dbReference type="RefSeq" id="WP_120734617.1">
    <property type="nucleotide sequence ID" value="NZ_CP032568.1"/>
</dbReference>
<name>A0A386Z4G0_9NOCA</name>
<dbReference type="PROSITE" id="PS51318">
    <property type="entry name" value="TAT"/>
    <property type="match status" value="1"/>
</dbReference>
<evidence type="ECO:0000256" key="2">
    <source>
        <dbReference type="SAM" id="SignalP"/>
    </source>
</evidence>
<dbReference type="EMBL" id="CP032568">
    <property type="protein sequence ID" value="AYF72672.1"/>
    <property type="molecule type" value="Genomic_DNA"/>
</dbReference>
<evidence type="ECO:0000313" key="3">
    <source>
        <dbReference type="EMBL" id="AYF72672.1"/>
    </source>
</evidence>
<feature type="compositionally biased region" description="Low complexity" evidence="1">
    <location>
        <begin position="218"/>
        <end position="251"/>
    </location>
</feature>
<evidence type="ECO:0000313" key="4">
    <source>
        <dbReference type="Proteomes" id="UP000267164"/>
    </source>
</evidence>
<dbReference type="Proteomes" id="UP000267164">
    <property type="component" value="Chromosome"/>
</dbReference>
<keyword evidence="2" id="KW-0732">Signal</keyword>
<keyword evidence="4" id="KW-1185">Reference proteome</keyword>